<dbReference type="InterPro" id="IPR001109">
    <property type="entry name" value="Hydrogenase_HupF/HypC"/>
</dbReference>
<dbReference type="GO" id="GO:1902670">
    <property type="term" value="F:carbon dioxide binding"/>
    <property type="evidence" value="ECO:0007669"/>
    <property type="project" value="TreeGrafter"/>
</dbReference>
<comment type="similarity">
    <text evidence="1">Belongs to the HupF/HypC family.</text>
</comment>
<dbReference type="Proteomes" id="UP000054935">
    <property type="component" value="Unassembled WGS sequence"/>
</dbReference>
<proteinExistence type="inferred from homology"/>
<dbReference type="PANTHER" id="PTHR35177">
    <property type="entry name" value="HYDROGENASE MATURATION FACTOR HYBG"/>
    <property type="match status" value="1"/>
</dbReference>
<dbReference type="RefSeq" id="WP_058246205.1">
    <property type="nucleotide sequence ID" value="NZ_CYSE01000001.1"/>
</dbReference>
<dbReference type="GO" id="GO:0051604">
    <property type="term" value="P:protein maturation"/>
    <property type="evidence" value="ECO:0007669"/>
    <property type="project" value="TreeGrafter"/>
</dbReference>
<name>A0A0P1G2A1_9RHOB</name>
<dbReference type="OrthoDB" id="9806017at2"/>
<dbReference type="AlphaFoldDB" id="A0A0P1G2A1"/>
<evidence type="ECO:0000313" key="3">
    <source>
        <dbReference type="Proteomes" id="UP000054935"/>
    </source>
</evidence>
<dbReference type="EMBL" id="CYSE01000001">
    <property type="protein sequence ID" value="CUH75920.1"/>
    <property type="molecule type" value="Genomic_DNA"/>
</dbReference>
<dbReference type="PANTHER" id="PTHR35177:SF1">
    <property type="entry name" value="HYDROGENASE MATURATION FACTOR HYPC"/>
    <property type="match status" value="1"/>
</dbReference>
<protein>
    <submittedName>
        <fullName evidence="2">Hydrogenase assembly chaperone HypC/HupF</fullName>
    </submittedName>
</protein>
<dbReference type="SUPFAM" id="SSF159127">
    <property type="entry name" value="HupF/HypC-like"/>
    <property type="match status" value="1"/>
</dbReference>
<evidence type="ECO:0000256" key="1">
    <source>
        <dbReference type="ARBA" id="ARBA00006018"/>
    </source>
</evidence>
<dbReference type="PRINTS" id="PR00445">
    <property type="entry name" value="HUPFHYPC"/>
</dbReference>
<accession>A0A0P1G2A1</accession>
<organism evidence="2 3">
    <name type="scientific">Tropicibacter naphthalenivorans</name>
    <dbReference type="NCBI Taxonomy" id="441103"/>
    <lineage>
        <taxon>Bacteria</taxon>
        <taxon>Pseudomonadati</taxon>
        <taxon>Pseudomonadota</taxon>
        <taxon>Alphaproteobacteria</taxon>
        <taxon>Rhodobacterales</taxon>
        <taxon>Roseobacteraceae</taxon>
        <taxon>Tropicibacter</taxon>
    </lineage>
</organism>
<dbReference type="Gene3D" id="2.30.30.140">
    <property type="match status" value="1"/>
</dbReference>
<dbReference type="GO" id="GO:0005506">
    <property type="term" value="F:iron ion binding"/>
    <property type="evidence" value="ECO:0007669"/>
    <property type="project" value="TreeGrafter"/>
</dbReference>
<evidence type="ECO:0000313" key="2">
    <source>
        <dbReference type="EMBL" id="CUH75920.1"/>
    </source>
</evidence>
<dbReference type="STRING" id="441103.TRN7648_00692"/>
<sequence>MCVGQPVQILSVDGIAATALEDGREVLIDLSLTGPVEPGQWVLTFLGCAREVISADEADKISKALHGLRSLMTGGELGKAFADLDEATPQLPPHLQAALDAGHSTG</sequence>
<keyword evidence="3" id="KW-1185">Reference proteome</keyword>
<dbReference type="Pfam" id="PF01455">
    <property type="entry name" value="HupF_HypC"/>
    <property type="match status" value="1"/>
</dbReference>
<gene>
    <name evidence="2" type="ORF">TRN7648_00692</name>
</gene>
<dbReference type="NCBIfam" id="TIGR00074">
    <property type="entry name" value="hypC_hupF"/>
    <property type="match status" value="1"/>
</dbReference>
<reference evidence="2 3" key="1">
    <citation type="submission" date="2015-09" db="EMBL/GenBank/DDBJ databases">
        <authorList>
            <consortium name="Swine Surveillance"/>
        </authorList>
    </citation>
    <scope>NUCLEOTIDE SEQUENCE [LARGE SCALE GENOMIC DNA]</scope>
    <source>
        <strain evidence="2 3">CECT 7648</strain>
    </source>
</reference>